<dbReference type="AlphaFoldDB" id="A0AAW0MRK9"/>
<dbReference type="InterPro" id="IPR038717">
    <property type="entry name" value="Tc1-like_DDE_dom"/>
</dbReference>
<keyword evidence="4" id="KW-0677">Repeat</keyword>
<evidence type="ECO:0000256" key="5">
    <source>
        <dbReference type="ARBA" id="ARBA00022741"/>
    </source>
</evidence>
<evidence type="ECO:0000313" key="9">
    <source>
        <dbReference type="EMBL" id="KAK7883824.1"/>
    </source>
</evidence>
<reference evidence="10" key="1">
    <citation type="submission" date="2024-04" db="EMBL/GenBank/DDBJ databases">
        <title>Salinicola lusitanus LLJ914,a marine bacterium isolated from the Okinawa Trough.</title>
        <authorList>
            <person name="Li J."/>
        </authorList>
    </citation>
    <scope>NUCLEOTIDE SEQUENCE [LARGE SCALE GENOMIC DNA]</scope>
</reference>
<sequence length="1224" mass="136345">MASESEQRKGCSIRKEAPGGSTEPDLSGTKHRSTASVSSGVSMKSDWSKDGPPDFSPEPAPSDSLEKSVGDSRPRAQHTDMTNEKQVHSTTQAAEELQKLLQEHKLSLRSRCESVTEGTEGAGSRTPLNSIYTELYITEGLSEELTAQHEERRLEKLSKKTVQETSIRCQDIFKALATEEQQGAPQQEEQKEQRSIRAVLTCGVAGVGKTFSVLKFCLDWAQGSENQELDLVVPLSFRELNLVRGGRYSLMELIQVFHPALDKQTLTAHTLSVSKLLFIFDGLDESRLSLDFNCQLISEVTQRSEVSVLLVNLIKGTLLPTALIWITSRPAAANQIPAQCVHRVTEVRGFITERQKEEYFRKRFTDEEQCKTVLSHIRTSRSLHIMCQIPVFCWITATVLDHMLRSNESGALPQTLSDMYAHFLLVQTQRKRKYQPTSQTTQEKKSLWSVLFMSGQKQRPEKTLELTETETDVLLKLGRLAFEHLQKGNIMFYQEDLEQVGLDLTEASVYSGLCTEIFKRESVIFNKSVYCFVHLSVQEFLAAVYLLHCFGSDTSVVQRFLGSNVKINRKVKKVSVCEFLKHCLDKSLKSSNGHLDLFVRFLHGLSLDSNQRLLGGLLSPVKQSEIPKVIENLKEMSSEEVSPDRSINIFHCLIEMKDQSLLQQIQDLLKSRGESQQELSEFQCSTLAYMLQMSEQELQEGSVSHHSQTAASHTCVRTHQTHLHSTSAYRFGQCGLSETDCEVVASALKSSPSHLKLLDLSWNNLSDSSVSVLCSGLQSPHCELSSLRLSWCGLSEKSCSSLASALKSNPSHLTQLDLEDNRVSDSGVSHLCGFLQSPDCRLETLSLWDCGLSKKSCSSLASALKSNPSHLTQLNLGNNRVSDSGVSHLCGFLQSPDCRLETLRLSDCGLSEKSCSSLASALKSNPSHLTQLNLGYNIVSDSGVSHLCGFLQSPDCRLETLSLWACGLSKKSCSSLASALKSNPSHLTQLNLRSNSLTESDVKELLELKHSSHCRLETLDVVCVLDDLHGYLTTPQAQASLSCMDQGAFTLDKGPGERYASATVVTRRAFGGGGVTVWTGVSSWYRTALHFVNGTVTSPYYLNNIINPVIVPLHEQHRPNFIFMDDNAPAHRGRIIREWRLETGEPQMEWPALSPDLNPIKNLWDQLSHRVEARNSAPQNLSDLGAVLQEEWNDMPQQTISCLVNSMRRRGQAVIDAQEHMTRY</sequence>
<accession>A0AAW0MRK9</accession>
<dbReference type="InterPro" id="IPR051261">
    <property type="entry name" value="NLR"/>
</dbReference>
<dbReference type="SMART" id="SM01288">
    <property type="entry name" value="FISNA"/>
    <property type="match status" value="1"/>
</dbReference>
<dbReference type="Proteomes" id="UP001460270">
    <property type="component" value="Unassembled WGS sequence"/>
</dbReference>
<dbReference type="InterPro" id="IPR041267">
    <property type="entry name" value="NLRP_HD2"/>
</dbReference>
<evidence type="ECO:0000256" key="1">
    <source>
        <dbReference type="ARBA" id="ARBA00004496"/>
    </source>
</evidence>
<evidence type="ECO:0000256" key="6">
    <source>
        <dbReference type="ARBA" id="ARBA00022840"/>
    </source>
</evidence>
<keyword evidence="2" id="KW-0963">Cytoplasm</keyword>
<dbReference type="GO" id="GO:0005737">
    <property type="term" value="C:cytoplasm"/>
    <property type="evidence" value="ECO:0007669"/>
    <property type="project" value="UniProtKB-SubCell"/>
</dbReference>
<keyword evidence="6" id="KW-0067">ATP-binding</keyword>
<name>A0AAW0MRK9_9GOBI</name>
<evidence type="ECO:0000256" key="7">
    <source>
        <dbReference type="SAM" id="MobiDB-lite"/>
    </source>
</evidence>
<dbReference type="InterPro" id="IPR032675">
    <property type="entry name" value="LRR_dom_sf"/>
</dbReference>
<dbReference type="Pfam" id="PF17776">
    <property type="entry name" value="NLRC4_HD2"/>
    <property type="match status" value="1"/>
</dbReference>
<feature type="domain" description="NACHT" evidence="8">
    <location>
        <begin position="197"/>
        <end position="332"/>
    </location>
</feature>
<dbReference type="InterPro" id="IPR041075">
    <property type="entry name" value="NOD1/2_WH"/>
</dbReference>
<feature type="compositionally biased region" description="Basic and acidic residues" evidence="7">
    <location>
        <begin position="64"/>
        <end position="87"/>
    </location>
</feature>
<dbReference type="GO" id="GO:0005524">
    <property type="term" value="F:ATP binding"/>
    <property type="evidence" value="ECO:0007669"/>
    <property type="project" value="UniProtKB-KW"/>
</dbReference>
<dbReference type="FunFam" id="3.40.50.300:FF:000210">
    <property type="entry name" value="Si:dkey-16p6.1"/>
    <property type="match status" value="1"/>
</dbReference>
<evidence type="ECO:0000256" key="3">
    <source>
        <dbReference type="ARBA" id="ARBA00022614"/>
    </source>
</evidence>
<dbReference type="Gene3D" id="3.80.10.10">
    <property type="entry name" value="Ribonuclease Inhibitor"/>
    <property type="match status" value="2"/>
</dbReference>
<gene>
    <name evidence="9" type="ORF">WMY93_026947</name>
</gene>
<organism evidence="9 10">
    <name type="scientific">Mugilogobius chulae</name>
    <name type="common">yellowstripe goby</name>
    <dbReference type="NCBI Taxonomy" id="88201"/>
    <lineage>
        <taxon>Eukaryota</taxon>
        <taxon>Metazoa</taxon>
        <taxon>Chordata</taxon>
        <taxon>Craniata</taxon>
        <taxon>Vertebrata</taxon>
        <taxon>Euteleostomi</taxon>
        <taxon>Actinopterygii</taxon>
        <taxon>Neopterygii</taxon>
        <taxon>Teleostei</taxon>
        <taxon>Neoteleostei</taxon>
        <taxon>Acanthomorphata</taxon>
        <taxon>Gobiaria</taxon>
        <taxon>Gobiiformes</taxon>
        <taxon>Gobioidei</taxon>
        <taxon>Gobiidae</taxon>
        <taxon>Gobionellinae</taxon>
        <taxon>Mugilogobius</taxon>
    </lineage>
</organism>
<dbReference type="SMART" id="SM00368">
    <property type="entry name" value="LRR_RI"/>
    <property type="match status" value="9"/>
</dbReference>
<comment type="subcellular location">
    <subcellularLocation>
        <location evidence="1">Cytoplasm</location>
    </subcellularLocation>
</comment>
<feature type="compositionally biased region" description="Basic and acidic residues" evidence="7">
    <location>
        <begin position="1"/>
        <end position="17"/>
    </location>
</feature>
<keyword evidence="3" id="KW-0433">Leucine-rich repeat</keyword>
<protein>
    <recommendedName>
        <fullName evidence="8">NACHT domain-containing protein</fullName>
    </recommendedName>
</protein>
<dbReference type="CDD" id="cd00116">
    <property type="entry name" value="LRR_RI"/>
    <property type="match status" value="1"/>
</dbReference>
<dbReference type="EMBL" id="JBBPFD010000020">
    <property type="protein sequence ID" value="KAK7883824.1"/>
    <property type="molecule type" value="Genomic_DNA"/>
</dbReference>
<feature type="region of interest" description="Disordered" evidence="7">
    <location>
        <begin position="1"/>
        <end position="89"/>
    </location>
</feature>
<dbReference type="InterPro" id="IPR027417">
    <property type="entry name" value="P-loop_NTPase"/>
</dbReference>
<dbReference type="Pfam" id="PF05729">
    <property type="entry name" value="NACHT"/>
    <property type="match status" value="1"/>
</dbReference>
<dbReference type="Pfam" id="PF14484">
    <property type="entry name" value="FISNA"/>
    <property type="match status" value="1"/>
</dbReference>
<comment type="caution">
    <text evidence="9">The sequence shown here is derived from an EMBL/GenBank/DDBJ whole genome shotgun (WGS) entry which is preliminary data.</text>
</comment>
<dbReference type="Pfam" id="PF17779">
    <property type="entry name" value="WHD_NOD2"/>
    <property type="match status" value="1"/>
</dbReference>
<dbReference type="Gene3D" id="3.30.420.10">
    <property type="entry name" value="Ribonuclease H-like superfamily/Ribonuclease H"/>
    <property type="match status" value="1"/>
</dbReference>
<dbReference type="Pfam" id="PF13516">
    <property type="entry name" value="LRR_6"/>
    <property type="match status" value="4"/>
</dbReference>
<dbReference type="InterPro" id="IPR036397">
    <property type="entry name" value="RNaseH_sf"/>
</dbReference>
<dbReference type="InterPro" id="IPR029495">
    <property type="entry name" value="NACHT-assoc"/>
</dbReference>
<evidence type="ECO:0000256" key="4">
    <source>
        <dbReference type="ARBA" id="ARBA00022737"/>
    </source>
</evidence>
<evidence type="ECO:0000313" key="10">
    <source>
        <dbReference type="Proteomes" id="UP001460270"/>
    </source>
</evidence>
<dbReference type="SUPFAM" id="SSF52047">
    <property type="entry name" value="RNI-like"/>
    <property type="match status" value="1"/>
</dbReference>
<keyword evidence="5" id="KW-0547">Nucleotide-binding</keyword>
<evidence type="ECO:0000259" key="8">
    <source>
        <dbReference type="PROSITE" id="PS50837"/>
    </source>
</evidence>
<dbReference type="GO" id="GO:0003676">
    <property type="term" value="F:nucleic acid binding"/>
    <property type="evidence" value="ECO:0007669"/>
    <property type="project" value="InterPro"/>
</dbReference>
<keyword evidence="10" id="KW-1185">Reference proteome</keyword>
<dbReference type="InterPro" id="IPR007111">
    <property type="entry name" value="NACHT_NTPase"/>
</dbReference>
<dbReference type="PANTHER" id="PTHR24106">
    <property type="entry name" value="NACHT, LRR AND CARD DOMAINS-CONTAINING"/>
    <property type="match status" value="1"/>
</dbReference>
<dbReference type="Gene3D" id="3.40.50.300">
    <property type="entry name" value="P-loop containing nucleotide triphosphate hydrolases"/>
    <property type="match status" value="1"/>
</dbReference>
<dbReference type="InterPro" id="IPR001611">
    <property type="entry name" value="Leu-rich_rpt"/>
</dbReference>
<evidence type="ECO:0000256" key="2">
    <source>
        <dbReference type="ARBA" id="ARBA00022490"/>
    </source>
</evidence>
<dbReference type="PROSITE" id="PS50837">
    <property type="entry name" value="NACHT"/>
    <property type="match status" value="1"/>
</dbReference>
<proteinExistence type="predicted"/>
<dbReference type="Pfam" id="PF13358">
    <property type="entry name" value="DDE_3"/>
    <property type="match status" value="1"/>
</dbReference>